<accession>A8RKN8</accession>
<evidence type="ECO:0000313" key="1">
    <source>
        <dbReference type="EMBL" id="EDP18307.1"/>
    </source>
</evidence>
<dbReference type="EMBL" id="ABCC02000016">
    <property type="protein sequence ID" value="EDP18307.1"/>
    <property type="molecule type" value="Genomic_DNA"/>
</dbReference>
<dbReference type="Proteomes" id="UP000005396">
    <property type="component" value="Unassembled WGS sequence"/>
</dbReference>
<reference evidence="1 2" key="1">
    <citation type="submission" date="2007-08" db="EMBL/GenBank/DDBJ databases">
        <authorList>
            <person name="Fulton L."/>
            <person name="Clifton S."/>
            <person name="Fulton B."/>
            <person name="Xu J."/>
            <person name="Minx P."/>
            <person name="Pepin K.H."/>
            <person name="Johnson M."/>
            <person name="Thiruvilangam P."/>
            <person name="Bhonagiri V."/>
            <person name="Nash W.E."/>
            <person name="Mardis E.R."/>
            <person name="Wilson R.K."/>
        </authorList>
    </citation>
    <scope>NUCLEOTIDE SEQUENCE [LARGE SCALE GENOMIC DNA]</scope>
    <source>
        <strain evidence="2">ATCC BAA-613 / DSM 15670 / CCUG 46953 / JCM 12243 / WAL 16351</strain>
    </source>
</reference>
<dbReference type="PaxDb" id="411902-CLOBOL_01375"/>
<name>A8RKN8_ENTBW</name>
<proteinExistence type="predicted"/>
<reference evidence="1 2" key="2">
    <citation type="submission" date="2007-09" db="EMBL/GenBank/DDBJ databases">
        <title>Draft genome sequence of Clostridium bolteae (ATCC BAA-613).</title>
        <authorList>
            <person name="Sudarsanam P."/>
            <person name="Ley R."/>
            <person name="Guruge J."/>
            <person name="Turnbaugh P.J."/>
            <person name="Mahowald M."/>
            <person name="Liep D."/>
            <person name="Gordon J."/>
        </authorList>
    </citation>
    <scope>NUCLEOTIDE SEQUENCE [LARGE SCALE GENOMIC DNA]</scope>
    <source>
        <strain evidence="2">ATCC BAA-613 / DSM 15670 / CCUG 46953 / JCM 12243 / WAL 16351</strain>
    </source>
</reference>
<evidence type="ECO:0000313" key="2">
    <source>
        <dbReference type="Proteomes" id="UP000005396"/>
    </source>
</evidence>
<comment type="caution">
    <text evidence="1">The sequence shown here is derived from an EMBL/GenBank/DDBJ whole genome shotgun (WGS) entry which is preliminary data.</text>
</comment>
<sequence>MAFRPNDKVCKRLGLEWGWGGGVEGVLQRDTAVFRTTRLHEKGHVEFAAHINTDVKWVYKNYLLS</sequence>
<gene>
    <name evidence="1" type="ORF">CLOBOL_01375</name>
</gene>
<dbReference type="AlphaFoldDB" id="A8RKN8"/>
<protein>
    <submittedName>
        <fullName evidence="1">Uncharacterized protein</fullName>
    </submittedName>
</protein>
<dbReference type="HOGENOM" id="CLU_2841978_0_0_9"/>
<organism evidence="1 2">
    <name type="scientific">Enterocloster bolteae (strain ATCC BAA-613 / DSM 15670 / CCUG 46953 / JCM 12243 / WAL 16351)</name>
    <name type="common">Clostridium bolteae</name>
    <dbReference type="NCBI Taxonomy" id="411902"/>
    <lineage>
        <taxon>Bacteria</taxon>
        <taxon>Bacillati</taxon>
        <taxon>Bacillota</taxon>
        <taxon>Clostridia</taxon>
        <taxon>Lachnospirales</taxon>
        <taxon>Lachnospiraceae</taxon>
        <taxon>Enterocloster</taxon>
    </lineage>
</organism>